<keyword evidence="2" id="KW-1185">Reference proteome</keyword>
<evidence type="ECO:0000313" key="2">
    <source>
        <dbReference type="Proteomes" id="UP000230750"/>
    </source>
</evidence>
<dbReference type="Proteomes" id="UP000230750">
    <property type="component" value="Unassembled WGS sequence"/>
</dbReference>
<organism evidence="1 2">
    <name type="scientific">Stichopus japonicus</name>
    <name type="common">Sea cucumber</name>
    <dbReference type="NCBI Taxonomy" id="307972"/>
    <lineage>
        <taxon>Eukaryota</taxon>
        <taxon>Metazoa</taxon>
        <taxon>Echinodermata</taxon>
        <taxon>Eleutherozoa</taxon>
        <taxon>Echinozoa</taxon>
        <taxon>Holothuroidea</taxon>
        <taxon>Aspidochirotacea</taxon>
        <taxon>Aspidochirotida</taxon>
        <taxon>Stichopodidae</taxon>
        <taxon>Apostichopus</taxon>
    </lineage>
</organism>
<dbReference type="SUPFAM" id="SSF110857">
    <property type="entry name" value="Gamma-glutamyl cyclotransferase-like"/>
    <property type="match status" value="1"/>
</dbReference>
<dbReference type="EMBL" id="MRZV01001428">
    <property type="protein sequence ID" value="PIK37935.1"/>
    <property type="molecule type" value="Genomic_DNA"/>
</dbReference>
<comment type="caution">
    <text evidence="1">The sequence shown here is derived from an EMBL/GenBank/DDBJ whole genome shotgun (WGS) entry which is preliminary data.</text>
</comment>
<protein>
    <submittedName>
        <fullName evidence="1">Uncharacterized protein</fullName>
    </submittedName>
</protein>
<sequence>MWGILYGFQMQFNRRGMELSAGGFPNIVHSPENSVEGCIYCLSLEQMALLDNAVGCPKFCIKVVLPVWMINCMEPDKLGVAQYCVPAVLYIARDTWVHSEPLCNSYNLW</sequence>
<dbReference type="AlphaFoldDB" id="A0A2G8JQI0"/>
<evidence type="ECO:0000313" key="1">
    <source>
        <dbReference type="EMBL" id="PIK37935.1"/>
    </source>
</evidence>
<dbReference type="InterPro" id="IPR036568">
    <property type="entry name" value="GGCT-like_sf"/>
</dbReference>
<accession>A0A2G8JQI0</accession>
<dbReference type="CDD" id="cd06661">
    <property type="entry name" value="GGCT_like"/>
    <property type="match status" value="1"/>
</dbReference>
<dbReference type="Gene3D" id="3.10.490.10">
    <property type="entry name" value="Gamma-glutamyl cyclotransferase-like"/>
    <property type="match status" value="1"/>
</dbReference>
<gene>
    <name evidence="1" type="ORF">BSL78_25225</name>
</gene>
<reference evidence="1 2" key="1">
    <citation type="journal article" date="2017" name="PLoS Biol.">
        <title>The sea cucumber genome provides insights into morphological evolution and visceral regeneration.</title>
        <authorList>
            <person name="Zhang X."/>
            <person name="Sun L."/>
            <person name="Yuan J."/>
            <person name="Sun Y."/>
            <person name="Gao Y."/>
            <person name="Zhang L."/>
            <person name="Li S."/>
            <person name="Dai H."/>
            <person name="Hamel J.F."/>
            <person name="Liu C."/>
            <person name="Yu Y."/>
            <person name="Liu S."/>
            <person name="Lin W."/>
            <person name="Guo K."/>
            <person name="Jin S."/>
            <person name="Xu P."/>
            <person name="Storey K.B."/>
            <person name="Huan P."/>
            <person name="Zhang T."/>
            <person name="Zhou Y."/>
            <person name="Zhang J."/>
            <person name="Lin C."/>
            <person name="Li X."/>
            <person name="Xing L."/>
            <person name="Huo D."/>
            <person name="Sun M."/>
            <person name="Wang L."/>
            <person name="Mercier A."/>
            <person name="Li F."/>
            <person name="Yang H."/>
            <person name="Xiang J."/>
        </authorList>
    </citation>
    <scope>NUCLEOTIDE SEQUENCE [LARGE SCALE GENOMIC DNA]</scope>
    <source>
        <strain evidence="1">Shaxun</strain>
        <tissue evidence="1">Muscle</tissue>
    </source>
</reference>
<dbReference type="OrthoDB" id="2017317at2759"/>
<name>A0A2G8JQI0_STIJA</name>
<proteinExistence type="predicted"/>
<dbReference type="InterPro" id="IPR013024">
    <property type="entry name" value="GGCT-like"/>
</dbReference>